<protein>
    <submittedName>
        <fullName evidence="5">Transcriptional regulator, LacI family</fullName>
    </submittedName>
</protein>
<evidence type="ECO:0000256" key="3">
    <source>
        <dbReference type="ARBA" id="ARBA00023163"/>
    </source>
</evidence>
<organism evidence="5 6">
    <name type="scientific">Shewanella psychrophila</name>
    <dbReference type="NCBI Taxonomy" id="225848"/>
    <lineage>
        <taxon>Bacteria</taxon>
        <taxon>Pseudomonadati</taxon>
        <taxon>Pseudomonadota</taxon>
        <taxon>Gammaproteobacteria</taxon>
        <taxon>Alteromonadales</taxon>
        <taxon>Shewanellaceae</taxon>
        <taxon>Shewanella</taxon>
    </lineage>
</organism>
<dbReference type="InterPro" id="IPR000843">
    <property type="entry name" value="HTH_LacI"/>
</dbReference>
<evidence type="ECO:0000313" key="6">
    <source>
        <dbReference type="Proteomes" id="UP000189545"/>
    </source>
</evidence>
<dbReference type="CDD" id="cd01392">
    <property type="entry name" value="HTH_LacI"/>
    <property type="match status" value="1"/>
</dbReference>
<dbReference type="FunFam" id="1.10.260.40:FF:000002">
    <property type="entry name" value="HTH-type transcriptional repressor PurR"/>
    <property type="match status" value="1"/>
</dbReference>
<dbReference type="PROSITE" id="PS50932">
    <property type="entry name" value="HTH_LACI_2"/>
    <property type="match status" value="1"/>
</dbReference>
<dbReference type="InterPro" id="IPR010982">
    <property type="entry name" value="Lambda_DNA-bd_dom_sf"/>
</dbReference>
<evidence type="ECO:0000259" key="4">
    <source>
        <dbReference type="PROSITE" id="PS50932"/>
    </source>
</evidence>
<dbReference type="Pfam" id="PF00532">
    <property type="entry name" value="Peripla_BP_1"/>
    <property type="match status" value="1"/>
</dbReference>
<sequence>MATIYDVSVLAGVSLATVSRVMNKNTKVSEKTEKKVLDAMEELGYRPNSIAQSLASNRSNSVGVLVSELHGPFYGAMMSGIEAELRTSKKHVIIAAGHSDEQSEKESIEFLIDRRCDALILHVEAVSDEYLIELSKGSMPIVLINRYIPALKDNCIFLDNQLGGYLATKAILDSGHKSLAYISGPMWKLDTQARLKGHKQALDESGIEFNPSLMFEGNYLETGGRQGFKALKAGSIEFTALVCANDETAAGAMDAARLMQVNIPADISIIGFDNIILANYIHPKLTTIDYPIGEMGHMAARWILKNTYKNMSLNIKNMFEPALVHRNSIKIIEPR</sequence>
<feature type="domain" description="HTH lacI-type" evidence="4">
    <location>
        <begin position="2"/>
        <end position="56"/>
    </location>
</feature>
<dbReference type="PANTHER" id="PTHR30146:SF109">
    <property type="entry name" value="HTH-TYPE TRANSCRIPTIONAL REGULATOR GALS"/>
    <property type="match status" value="1"/>
</dbReference>
<dbReference type="SUPFAM" id="SSF53822">
    <property type="entry name" value="Periplasmic binding protein-like I"/>
    <property type="match status" value="1"/>
</dbReference>
<dbReference type="Gene3D" id="1.10.260.40">
    <property type="entry name" value="lambda repressor-like DNA-binding domains"/>
    <property type="match status" value="1"/>
</dbReference>
<evidence type="ECO:0000313" key="5">
    <source>
        <dbReference type="EMBL" id="AQS38798.1"/>
    </source>
</evidence>
<dbReference type="CDD" id="cd06270">
    <property type="entry name" value="PBP1_GalS-like"/>
    <property type="match status" value="1"/>
</dbReference>
<evidence type="ECO:0000256" key="2">
    <source>
        <dbReference type="ARBA" id="ARBA00023125"/>
    </source>
</evidence>
<keyword evidence="2" id="KW-0238">DNA-binding</keyword>
<keyword evidence="3" id="KW-0804">Transcription</keyword>
<gene>
    <name evidence="5" type="ORF">Sps_03680</name>
</gene>
<evidence type="ECO:0000256" key="1">
    <source>
        <dbReference type="ARBA" id="ARBA00023015"/>
    </source>
</evidence>
<dbReference type="InterPro" id="IPR028082">
    <property type="entry name" value="Peripla_BP_I"/>
</dbReference>
<dbReference type="PANTHER" id="PTHR30146">
    <property type="entry name" value="LACI-RELATED TRANSCRIPTIONAL REPRESSOR"/>
    <property type="match status" value="1"/>
</dbReference>
<dbReference type="Gene3D" id="3.40.50.2300">
    <property type="match status" value="2"/>
</dbReference>
<dbReference type="PRINTS" id="PR00036">
    <property type="entry name" value="HTHLACI"/>
</dbReference>
<dbReference type="GO" id="GO:0003700">
    <property type="term" value="F:DNA-binding transcription factor activity"/>
    <property type="evidence" value="ECO:0007669"/>
    <property type="project" value="TreeGrafter"/>
</dbReference>
<reference evidence="5 6" key="1">
    <citation type="submission" date="2016-03" db="EMBL/GenBank/DDBJ databases">
        <title>Complete genome sequence of Shewanella psychrophila WP2, a deep sea bacterium isolated from west Pacific sediment.</title>
        <authorList>
            <person name="Xu G."/>
            <person name="Jian H."/>
        </authorList>
    </citation>
    <scope>NUCLEOTIDE SEQUENCE [LARGE SCALE GENOMIC DNA]</scope>
    <source>
        <strain evidence="5 6">WP2</strain>
    </source>
</reference>
<dbReference type="STRING" id="225848.Sps_03680"/>
<dbReference type="GO" id="GO:0000976">
    <property type="term" value="F:transcription cis-regulatory region binding"/>
    <property type="evidence" value="ECO:0007669"/>
    <property type="project" value="TreeGrafter"/>
</dbReference>
<dbReference type="InterPro" id="IPR001761">
    <property type="entry name" value="Peripla_BP/Lac1_sug-bd_dom"/>
</dbReference>
<dbReference type="RefSeq" id="WP_077753784.1">
    <property type="nucleotide sequence ID" value="NZ_CP014782.1"/>
</dbReference>
<keyword evidence="1" id="KW-0805">Transcription regulation</keyword>
<dbReference type="EMBL" id="CP014782">
    <property type="protein sequence ID" value="AQS38798.1"/>
    <property type="molecule type" value="Genomic_DNA"/>
</dbReference>
<name>A0A1S6HTM8_9GAMM</name>
<dbReference type="OrthoDB" id="9798934at2"/>
<dbReference type="KEGG" id="spsw:Sps_03680"/>
<dbReference type="Proteomes" id="UP000189545">
    <property type="component" value="Chromosome"/>
</dbReference>
<proteinExistence type="predicted"/>
<dbReference type="SUPFAM" id="SSF47413">
    <property type="entry name" value="lambda repressor-like DNA-binding domains"/>
    <property type="match status" value="1"/>
</dbReference>
<dbReference type="Pfam" id="PF00356">
    <property type="entry name" value="LacI"/>
    <property type="match status" value="1"/>
</dbReference>
<dbReference type="SMART" id="SM00354">
    <property type="entry name" value="HTH_LACI"/>
    <property type="match status" value="1"/>
</dbReference>
<keyword evidence="6" id="KW-1185">Reference proteome</keyword>
<dbReference type="AlphaFoldDB" id="A0A1S6HTM8"/>
<accession>A0A1S6HTM8</accession>